<name>Q0CYK6_ASPTN</name>
<dbReference type="OrthoDB" id="1925334at2759"/>
<dbReference type="RefSeq" id="XP_001208593.1">
    <property type="nucleotide sequence ID" value="XM_001208593.1"/>
</dbReference>
<proteinExistence type="predicted"/>
<dbReference type="Proteomes" id="UP000007963">
    <property type="component" value="Unassembled WGS sequence"/>
</dbReference>
<evidence type="ECO:0000256" key="1">
    <source>
        <dbReference type="ARBA" id="ARBA00001917"/>
    </source>
</evidence>
<evidence type="ECO:0000256" key="2">
    <source>
        <dbReference type="ARBA" id="ARBA00023002"/>
    </source>
</evidence>
<protein>
    <recommendedName>
        <fullName evidence="3">FMN hydroxy acid dehydrogenase domain-containing protein</fullName>
    </recommendedName>
</protein>
<dbReference type="InterPro" id="IPR013785">
    <property type="entry name" value="Aldolase_TIM"/>
</dbReference>
<evidence type="ECO:0000313" key="5">
    <source>
        <dbReference type="Proteomes" id="UP000007963"/>
    </source>
</evidence>
<accession>Q0CYK6</accession>
<dbReference type="PROSITE" id="PS51349">
    <property type="entry name" value="FMN_HYDROXY_ACID_DH_2"/>
    <property type="match status" value="1"/>
</dbReference>
<dbReference type="eggNOG" id="KOG0538">
    <property type="taxonomic scope" value="Eukaryota"/>
</dbReference>
<dbReference type="InterPro" id="IPR000262">
    <property type="entry name" value="FMN-dep_DH"/>
</dbReference>
<dbReference type="InterPro" id="IPR037396">
    <property type="entry name" value="FMN_HAD"/>
</dbReference>
<reference evidence="5" key="1">
    <citation type="submission" date="2005-09" db="EMBL/GenBank/DDBJ databases">
        <title>Annotation of the Aspergillus terreus NIH2624 genome.</title>
        <authorList>
            <person name="Birren B.W."/>
            <person name="Lander E.S."/>
            <person name="Galagan J.E."/>
            <person name="Nusbaum C."/>
            <person name="Devon K."/>
            <person name="Henn M."/>
            <person name="Ma L.-J."/>
            <person name="Jaffe D.B."/>
            <person name="Butler J."/>
            <person name="Alvarez P."/>
            <person name="Gnerre S."/>
            <person name="Grabherr M."/>
            <person name="Kleber M."/>
            <person name="Mauceli E.W."/>
            <person name="Brockman W."/>
            <person name="Rounsley S."/>
            <person name="Young S.K."/>
            <person name="LaButti K."/>
            <person name="Pushparaj V."/>
            <person name="DeCaprio D."/>
            <person name="Crawford M."/>
            <person name="Koehrsen M."/>
            <person name="Engels R."/>
            <person name="Montgomery P."/>
            <person name="Pearson M."/>
            <person name="Howarth C."/>
            <person name="Larson L."/>
            <person name="Luoma S."/>
            <person name="White J."/>
            <person name="Alvarado L."/>
            <person name="Kodira C.D."/>
            <person name="Zeng Q."/>
            <person name="Oleary S."/>
            <person name="Yandava C."/>
            <person name="Denning D.W."/>
            <person name="Nierman W.C."/>
            <person name="Milne T."/>
            <person name="Madden K."/>
        </authorList>
    </citation>
    <scope>NUCLEOTIDE SEQUENCE [LARGE SCALE GENOMIC DNA]</scope>
    <source>
        <strain evidence="5">NIH 2624 / FGSC A1156</strain>
    </source>
</reference>
<keyword evidence="2" id="KW-0560">Oxidoreductase</keyword>
<evidence type="ECO:0000259" key="3">
    <source>
        <dbReference type="PROSITE" id="PS51349"/>
    </source>
</evidence>
<organism evidence="4 5">
    <name type="scientific">Aspergillus terreus (strain NIH 2624 / FGSC A1156)</name>
    <dbReference type="NCBI Taxonomy" id="341663"/>
    <lineage>
        <taxon>Eukaryota</taxon>
        <taxon>Fungi</taxon>
        <taxon>Dikarya</taxon>
        <taxon>Ascomycota</taxon>
        <taxon>Pezizomycotina</taxon>
        <taxon>Eurotiomycetes</taxon>
        <taxon>Eurotiomycetidae</taxon>
        <taxon>Eurotiales</taxon>
        <taxon>Aspergillaceae</taxon>
        <taxon>Aspergillus</taxon>
        <taxon>Aspergillus subgen. Circumdati</taxon>
    </lineage>
</organism>
<dbReference type="EMBL" id="CH476595">
    <property type="protein sequence ID" value="EAU37985.1"/>
    <property type="molecule type" value="Genomic_DNA"/>
</dbReference>
<evidence type="ECO:0000313" key="4">
    <source>
        <dbReference type="EMBL" id="EAU37985.1"/>
    </source>
</evidence>
<dbReference type="SUPFAM" id="SSF51395">
    <property type="entry name" value="FMN-linked oxidoreductases"/>
    <property type="match status" value="1"/>
</dbReference>
<dbReference type="PANTHER" id="PTHR10578">
    <property type="entry name" value="S -2-HYDROXY-ACID OXIDASE-RELATED"/>
    <property type="match status" value="1"/>
</dbReference>
<feature type="domain" description="FMN hydroxy acid dehydrogenase" evidence="3">
    <location>
        <begin position="1"/>
        <end position="141"/>
    </location>
</feature>
<gene>
    <name evidence="4" type="ORF">ATEG_01228</name>
</gene>
<dbReference type="STRING" id="341663.Q0CYK6"/>
<comment type="cofactor">
    <cofactor evidence="1">
        <name>FMN</name>
        <dbReference type="ChEBI" id="CHEBI:58210"/>
    </cofactor>
</comment>
<dbReference type="PANTHER" id="PTHR10578:SF149">
    <property type="entry name" value="2-HYDROXYACID OXIDASE 2"/>
    <property type="match status" value="1"/>
</dbReference>
<dbReference type="OMA" id="DSSHSWK"/>
<sequence>MCLSAYSTTSLEDVIAEGAGNPYAMQVSFFQDREVTRRLIQRAEGELLYQTGFCPCGYLPIEAGYKALFVSVDLPVLGNRLNEKRNRFCFPPHVTFPNIQQETDDVMKHYGAGYDSTLTWDKTIPWLRKNTTLQIWLKGSK</sequence>
<dbReference type="VEuPathDB" id="FungiDB:ATEG_01228"/>
<dbReference type="GeneID" id="4316048"/>
<dbReference type="GO" id="GO:0016491">
    <property type="term" value="F:oxidoreductase activity"/>
    <property type="evidence" value="ECO:0007669"/>
    <property type="project" value="UniProtKB-KW"/>
</dbReference>
<dbReference type="Pfam" id="PF01070">
    <property type="entry name" value="FMN_dh"/>
    <property type="match status" value="2"/>
</dbReference>
<dbReference type="HOGENOM" id="CLU_1824925_0_0_1"/>
<dbReference type="Gene3D" id="3.20.20.70">
    <property type="entry name" value="Aldolase class I"/>
    <property type="match status" value="1"/>
</dbReference>
<dbReference type="AlphaFoldDB" id="Q0CYK6"/>